<feature type="non-terminal residue" evidence="3">
    <location>
        <position position="267"/>
    </location>
</feature>
<keyword evidence="1" id="KW-0233">DNA recombination</keyword>
<organism evidence="3">
    <name type="scientific">marine sediment metagenome</name>
    <dbReference type="NCBI Taxonomy" id="412755"/>
    <lineage>
        <taxon>unclassified sequences</taxon>
        <taxon>metagenomes</taxon>
        <taxon>ecological metagenomes</taxon>
    </lineage>
</organism>
<dbReference type="EMBL" id="BARU01029223">
    <property type="protein sequence ID" value="GAH64460.1"/>
    <property type="molecule type" value="Genomic_DNA"/>
</dbReference>
<reference evidence="3" key="1">
    <citation type="journal article" date="2014" name="Front. Microbiol.">
        <title>High frequency of phylogenetically diverse reductive dehalogenase-homologous genes in deep subseafloor sedimentary metagenomes.</title>
        <authorList>
            <person name="Kawai M."/>
            <person name="Futagami T."/>
            <person name="Toyoda A."/>
            <person name="Takaki Y."/>
            <person name="Nishi S."/>
            <person name="Hori S."/>
            <person name="Arai W."/>
            <person name="Tsubouchi T."/>
            <person name="Morono Y."/>
            <person name="Uchiyama I."/>
            <person name="Ito T."/>
            <person name="Fujiyama A."/>
            <person name="Inagaki F."/>
            <person name="Takami H."/>
        </authorList>
    </citation>
    <scope>NUCLEOTIDE SEQUENCE</scope>
    <source>
        <strain evidence="3">Expedition CK06-06</strain>
    </source>
</reference>
<evidence type="ECO:0000259" key="2">
    <source>
        <dbReference type="PROSITE" id="PS51898"/>
    </source>
</evidence>
<dbReference type="PROSITE" id="PS51898">
    <property type="entry name" value="TYR_RECOMBINASE"/>
    <property type="match status" value="1"/>
</dbReference>
<feature type="domain" description="Tyr recombinase" evidence="2">
    <location>
        <begin position="132"/>
        <end position="267"/>
    </location>
</feature>
<dbReference type="Gene3D" id="1.10.443.10">
    <property type="entry name" value="Intergrase catalytic core"/>
    <property type="match status" value="1"/>
</dbReference>
<name>X1I5B6_9ZZZZ</name>
<dbReference type="GO" id="GO:0006310">
    <property type="term" value="P:DNA recombination"/>
    <property type="evidence" value="ECO:0007669"/>
    <property type="project" value="UniProtKB-KW"/>
</dbReference>
<dbReference type="SUPFAM" id="SSF56349">
    <property type="entry name" value="DNA breaking-rejoining enzymes"/>
    <property type="match status" value="1"/>
</dbReference>
<dbReference type="InterPro" id="IPR002104">
    <property type="entry name" value="Integrase_catalytic"/>
</dbReference>
<comment type="caution">
    <text evidence="3">The sequence shown here is derived from an EMBL/GenBank/DDBJ whole genome shotgun (WGS) entry which is preliminary data.</text>
</comment>
<dbReference type="AlphaFoldDB" id="X1I5B6"/>
<protein>
    <recommendedName>
        <fullName evidence="2">Tyr recombinase domain-containing protein</fullName>
    </recommendedName>
</protein>
<dbReference type="InterPro" id="IPR013762">
    <property type="entry name" value="Integrase-like_cat_sf"/>
</dbReference>
<sequence>EQVEQSWYLRRYSREAIERYPSIARMSQSITGRRRMGSPATVNGYIQGINRFLEFIGYGDPETALEAIVAGKVDVEDELDRADTGFIDTMLDKYANRTVHTYCYAVKKWLEVNDVKLDWSKVETPTTSESRNEDRPPTPKELRTLIGCGSQLKDRAGTLILASSGLRIGTLLSLKWGDVDLDYPDVARITVKRAPGRKFSKRSRRGGQVKMYVTWITPEAKEALVDYMHSREISGETITPDSPVILGRQGPMTVSGYERRWYNMLKK</sequence>
<accession>X1I5B6</accession>
<gene>
    <name evidence="3" type="ORF">S03H2_46529</name>
</gene>
<dbReference type="GO" id="GO:0003677">
    <property type="term" value="F:DNA binding"/>
    <property type="evidence" value="ECO:0007669"/>
    <property type="project" value="InterPro"/>
</dbReference>
<evidence type="ECO:0000313" key="3">
    <source>
        <dbReference type="EMBL" id="GAH64460.1"/>
    </source>
</evidence>
<dbReference type="InterPro" id="IPR011010">
    <property type="entry name" value="DNA_brk_join_enz"/>
</dbReference>
<evidence type="ECO:0000256" key="1">
    <source>
        <dbReference type="ARBA" id="ARBA00023172"/>
    </source>
</evidence>
<feature type="non-terminal residue" evidence="3">
    <location>
        <position position="1"/>
    </location>
</feature>
<dbReference type="GO" id="GO:0015074">
    <property type="term" value="P:DNA integration"/>
    <property type="evidence" value="ECO:0007669"/>
    <property type="project" value="InterPro"/>
</dbReference>
<proteinExistence type="predicted"/>